<comment type="caution">
    <text evidence="4">The sequence shown here is derived from an EMBL/GenBank/DDBJ whole genome shotgun (WGS) entry which is preliminary data.</text>
</comment>
<keyword evidence="5" id="KW-1185">Reference proteome</keyword>
<dbReference type="PROSITE" id="PS50175">
    <property type="entry name" value="ASP_PROT_RETROV"/>
    <property type="match status" value="1"/>
</dbReference>
<dbReference type="GO" id="GO:0006508">
    <property type="term" value="P:proteolysis"/>
    <property type="evidence" value="ECO:0007669"/>
    <property type="project" value="InterPro"/>
</dbReference>
<sequence length="332" mass="37864">MEQGLPFTTSLARLTRTRSMETVVTVPLPPPNQAAMDEQRMQCMERAAATSNQMTYEQLAQFHAQQSAMAQRLEEETAMTAAMEKNRQEQEESRAVLSRQQEDLVRQHEELKRAMAEQARIQELDLDAMTKAMTSLKMDTKIRDAESRVGRLLADFYEKLEQLVVAHLPEQEPKQSVKILTAAIRPLQSTRETNKAYKSDVRSFCRWLGLKCGRDEHRVFKCPKRNDAKRKFIGADVDPQDALVIDCPRTIACDVNDVTALALLDSGADKSVVSPTFLARVENVGNFTLAVRQLYRPIELGGFMEAMKLTVDREVKLRLTLTLPKERWCYRT</sequence>
<protein>
    <recommendedName>
        <fullName evidence="3">Peptidase A2 domain-containing protein</fullName>
    </recommendedName>
</protein>
<dbReference type="AlphaFoldDB" id="A0A418AGQ4"/>
<proteinExistence type="predicted"/>
<evidence type="ECO:0000313" key="5">
    <source>
        <dbReference type="Proteomes" id="UP000285060"/>
    </source>
</evidence>
<dbReference type="InterPro" id="IPR021109">
    <property type="entry name" value="Peptidase_aspartic_dom_sf"/>
</dbReference>
<evidence type="ECO:0000256" key="1">
    <source>
        <dbReference type="ARBA" id="ARBA00022801"/>
    </source>
</evidence>
<name>A0A418AGQ4_9STRA</name>
<dbReference type="Proteomes" id="UP000285060">
    <property type="component" value="Unassembled WGS sequence"/>
</dbReference>
<dbReference type="SUPFAM" id="SSF50630">
    <property type="entry name" value="Acid proteases"/>
    <property type="match status" value="1"/>
</dbReference>
<dbReference type="VEuPathDB" id="FungiDB:H310_02793"/>
<dbReference type="InterPro" id="IPR001969">
    <property type="entry name" value="Aspartic_peptidase_AS"/>
</dbReference>
<dbReference type="GO" id="GO:0004190">
    <property type="term" value="F:aspartic-type endopeptidase activity"/>
    <property type="evidence" value="ECO:0007669"/>
    <property type="project" value="InterPro"/>
</dbReference>
<keyword evidence="1" id="KW-0378">Hydrolase</keyword>
<dbReference type="PROSITE" id="PS00141">
    <property type="entry name" value="ASP_PROTEASE"/>
    <property type="match status" value="1"/>
</dbReference>
<gene>
    <name evidence="4" type="ORF">DYB32_009970</name>
</gene>
<dbReference type="EMBL" id="QUSY01002567">
    <property type="protein sequence ID" value="RHY20713.1"/>
    <property type="molecule type" value="Genomic_DNA"/>
</dbReference>
<evidence type="ECO:0000256" key="2">
    <source>
        <dbReference type="SAM" id="Coils"/>
    </source>
</evidence>
<feature type="domain" description="Peptidase A2" evidence="3">
    <location>
        <begin position="260"/>
        <end position="274"/>
    </location>
</feature>
<feature type="coiled-coil region" evidence="2">
    <location>
        <begin position="73"/>
        <end position="117"/>
    </location>
</feature>
<evidence type="ECO:0000259" key="3">
    <source>
        <dbReference type="PROSITE" id="PS50175"/>
    </source>
</evidence>
<accession>A0A418AGQ4</accession>
<reference evidence="4 5" key="1">
    <citation type="submission" date="2018-08" db="EMBL/GenBank/DDBJ databases">
        <title>Aphanomyces genome sequencing and annotation.</title>
        <authorList>
            <person name="Minardi D."/>
            <person name="Oidtmann B."/>
            <person name="Van Der Giezen M."/>
            <person name="Studholme D.J."/>
        </authorList>
    </citation>
    <scope>NUCLEOTIDE SEQUENCE [LARGE SCALE GENOMIC DNA]</scope>
    <source>
        <strain evidence="4 5">NJM0002</strain>
    </source>
</reference>
<dbReference type="VEuPathDB" id="FungiDB:H310_15067"/>
<organism evidence="4 5">
    <name type="scientific">Aphanomyces invadans</name>
    <dbReference type="NCBI Taxonomy" id="157072"/>
    <lineage>
        <taxon>Eukaryota</taxon>
        <taxon>Sar</taxon>
        <taxon>Stramenopiles</taxon>
        <taxon>Oomycota</taxon>
        <taxon>Saprolegniomycetes</taxon>
        <taxon>Saprolegniales</taxon>
        <taxon>Verrucalvaceae</taxon>
        <taxon>Aphanomyces</taxon>
    </lineage>
</organism>
<evidence type="ECO:0000313" key="4">
    <source>
        <dbReference type="EMBL" id="RHY20713.1"/>
    </source>
</evidence>
<dbReference type="InterPro" id="IPR001995">
    <property type="entry name" value="Peptidase_A2_cat"/>
</dbReference>
<keyword evidence="2" id="KW-0175">Coiled coil</keyword>